<accession>A0A816JXY7</accession>
<feature type="domain" description="Serine-threonine/tyrosine-protein kinase catalytic" evidence="5">
    <location>
        <begin position="69"/>
        <end position="123"/>
    </location>
</feature>
<dbReference type="GO" id="GO:0005524">
    <property type="term" value="F:ATP binding"/>
    <property type="evidence" value="ECO:0007669"/>
    <property type="project" value="UniProtKB-KW"/>
</dbReference>
<dbReference type="Gene3D" id="1.10.510.10">
    <property type="entry name" value="Transferase(Phosphotransferase) domain 1"/>
    <property type="match status" value="1"/>
</dbReference>
<evidence type="ECO:0000256" key="1">
    <source>
        <dbReference type="ARBA" id="ARBA00022527"/>
    </source>
</evidence>
<evidence type="ECO:0000256" key="2">
    <source>
        <dbReference type="ARBA" id="ARBA00022741"/>
    </source>
</evidence>
<gene>
    <name evidence="6" type="ORF">DARMORV10_C02P20190.1</name>
</gene>
<keyword evidence="1" id="KW-0723">Serine/threonine-protein kinase</keyword>
<keyword evidence="3" id="KW-0808">Transferase</keyword>
<dbReference type="EMBL" id="HG994366">
    <property type="protein sequence ID" value="CAF1899265.1"/>
    <property type="molecule type" value="Genomic_DNA"/>
</dbReference>
<sequence>REGSVIKHKTSASSLVIDPSRVTQLSWTPRVFLYKGLLTDEECDHFINQSIIFLIMLFVKGKLEKSMVADNDSEDEFCREIELLARLHHRHLVALKGFCVKKNERFLIYKYMANGSLTDHLHWPYGTRDFDVKLFRKCPVSKPFCPHQQIVISLLLETSSGRFRRVPVSETFPVHEMATSTRARAT</sequence>
<evidence type="ECO:0000259" key="5">
    <source>
        <dbReference type="Pfam" id="PF07714"/>
    </source>
</evidence>
<dbReference type="GO" id="GO:0004674">
    <property type="term" value="F:protein serine/threonine kinase activity"/>
    <property type="evidence" value="ECO:0007669"/>
    <property type="project" value="UniProtKB-KW"/>
</dbReference>
<dbReference type="AlphaFoldDB" id="A0A816JXY7"/>
<protein>
    <submittedName>
        <fullName evidence="6">(rape) hypothetical protein</fullName>
    </submittedName>
</protein>
<keyword evidence="2" id="KW-0547">Nucleotide-binding</keyword>
<name>A0A816JXY7_BRANA</name>
<feature type="non-terminal residue" evidence="6">
    <location>
        <position position="1"/>
    </location>
</feature>
<dbReference type="PANTHER" id="PTHR47989:SF36">
    <property type="entry name" value="PROTEIN KINASE DOMAIN-CONTAINING PROTEIN"/>
    <property type="match status" value="1"/>
</dbReference>
<dbReference type="Pfam" id="PF07714">
    <property type="entry name" value="PK_Tyr_Ser-Thr"/>
    <property type="match status" value="1"/>
</dbReference>
<keyword evidence="3" id="KW-0418">Kinase</keyword>
<dbReference type="Proteomes" id="UP001295469">
    <property type="component" value="Chromosome C02"/>
</dbReference>
<organism evidence="6">
    <name type="scientific">Brassica napus</name>
    <name type="common">Rape</name>
    <dbReference type="NCBI Taxonomy" id="3708"/>
    <lineage>
        <taxon>Eukaryota</taxon>
        <taxon>Viridiplantae</taxon>
        <taxon>Streptophyta</taxon>
        <taxon>Embryophyta</taxon>
        <taxon>Tracheophyta</taxon>
        <taxon>Spermatophyta</taxon>
        <taxon>Magnoliopsida</taxon>
        <taxon>eudicotyledons</taxon>
        <taxon>Gunneridae</taxon>
        <taxon>Pentapetalae</taxon>
        <taxon>rosids</taxon>
        <taxon>malvids</taxon>
        <taxon>Brassicales</taxon>
        <taxon>Brassicaceae</taxon>
        <taxon>Brassiceae</taxon>
        <taxon>Brassica</taxon>
    </lineage>
</organism>
<evidence type="ECO:0000256" key="3">
    <source>
        <dbReference type="ARBA" id="ARBA00022777"/>
    </source>
</evidence>
<dbReference type="PANTHER" id="PTHR47989">
    <property type="entry name" value="OS01G0750732 PROTEIN"/>
    <property type="match status" value="1"/>
</dbReference>
<keyword evidence="4" id="KW-0067">ATP-binding</keyword>
<proteinExistence type="predicted"/>
<reference evidence="6" key="1">
    <citation type="submission" date="2021-01" db="EMBL/GenBank/DDBJ databases">
        <authorList>
            <consortium name="Genoscope - CEA"/>
            <person name="William W."/>
        </authorList>
    </citation>
    <scope>NUCLEOTIDE SEQUENCE</scope>
</reference>
<evidence type="ECO:0000313" key="6">
    <source>
        <dbReference type="EMBL" id="CAF1899265.1"/>
    </source>
</evidence>
<dbReference type="SUPFAM" id="SSF56112">
    <property type="entry name" value="Protein kinase-like (PK-like)"/>
    <property type="match status" value="1"/>
</dbReference>
<evidence type="ECO:0000256" key="4">
    <source>
        <dbReference type="ARBA" id="ARBA00022840"/>
    </source>
</evidence>
<dbReference type="InterPro" id="IPR001245">
    <property type="entry name" value="Ser-Thr/Tyr_kinase_cat_dom"/>
</dbReference>
<dbReference type="InterPro" id="IPR011009">
    <property type="entry name" value="Kinase-like_dom_sf"/>
</dbReference>